<protein>
    <recommendedName>
        <fullName evidence="1">Phosphoribulokinase/uridine kinase domain-containing protein</fullName>
    </recommendedName>
</protein>
<dbReference type="Gene3D" id="3.40.50.300">
    <property type="entry name" value="P-loop containing nucleotide triphosphate hydrolases"/>
    <property type="match status" value="1"/>
</dbReference>
<dbReference type="AlphaFoldDB" id="A0A645HS43"/>
<proteinExistence type="predicted"/>
<dbReference type="InterPro" id="IPR006083">
    <property type="entry name" value="PRK/URK"/>
</dbReference>
<accession>A0A645HS43</accession>
<dbReference type="SUPFAM" id="SSF52540">
    <property type="entry name" value="P-loop containing nucleoside triphosphate hydrolases"/>
    <property type="match status" value="1"/>
</dbReference>
<organism evidence="2">
    <name type="scientific">bioreactor metagenome</name>
    <dbReference type="NCBI Taxonomy" id="1076179"/>
    <lineage>
        <taxon>unclassified sequences</taxon>
        <taxon>metagenomes</taxon>
        <taxon>ecological metagenomes</taxon>
    </lineage>
</organism>
<comment type="caution">
    <text evidence="2">The sequence shown here is derived from an EMBL/GenBank/DDBJ whole genome shotgun (WGS) entry which is preliminary data.</text>
</comment>
<sequence>MFDFKQGLSLPGDHELTIPPDGIMIIEGIHALNPELLRNIEDRFKFKVYVSALTQLNMDAHNRISTTDVRKIRRIVRDHRKRGWTSEQTLDLFTRVTIGEKKNIFPFQEQADEMFNTTLVYELPILKKHALPLLTSIASDSPVYDEARRITAMLNFVEDLPDELVPANSILREFIGGSFFD</sequence>
<gene>
    <name evidence="2" type="ORF">SDC9_185727</name>
</gene>
<dbReference type="InterPro" id="IPR027417">
    <property type="entry name" value="P-loop_NTPase"/>
</dbReference>
<reference evidence="2" key="1">
    <citation type="submission" date="2019-08" db="EMBL/GenBank/DDBJ databases">
        <authorList>
            <person name="Kucharzyk K."/>
            <person name="Murdoch R.W."/>
            <person name="Higgins S."/>
            <person name="Loffler F."/>
        </authorList>
    </citation>
    <scope>NUCLEOTIDE SEQUENCE</scope>
</reference>
<dbReference type="EMBL" id="VSSQ01093290">
    <property type="protein sequence ID" value="MPN38203.1"/>
    <property type="molecule type" value="Genomic_DNA"/>
</dbReference>
<evidence type="ECO:0000259" key="1">
    <source>
        <dbReference type="Pfam" id="PF00485"/>
    </source>
</evidence>
<dbReference type="GO" id="GO:0016301">
    <property type="term" value="F:kinase activity"/>
    <property type="evidence" value="ECO:0007669"/>
    <property type="project" value="InterPro"/>
</dbReference>
<name>A0A645HS43_9ZZZZ</name>
<dbReference type="Pfam" id="PF00485">
    <property type="entry name" value="PRK"/>
    <property type="match status" value="1"/>
</dbReference>
<feature type="domain" description="Phosphoribulokinase/uridine kinase" evidence="1">
    <location>
        <begin position="2"/>
        <end position="116"/>
    </location>
</feature>
<dbReference type="GO" id="GO:0005524">
    <property type="term" value="F:ATP binding"/>
    <property type="evidence" value="ECO:0007669"/>
    <property type="project" value="InterPro"/>
</dbReference>
<evidence type="ECO:0000313" key="2">
    <source>
        <dbReference type="EMBL" id="MPN38203.1"/>
    </source>
</evidence>